<dbReference type="SMART" id="SM00304">
    <property type="entry name" value="HAMP"/>
    <property type="match status" value="1"/>
</dbReference>
<keyword evidence="9" id="KW-1185">Reference proteome</keyword>
<reference evidence="8" key="2">
    <citation type="submission" date="2020-10" db="EMBL/GenBank/DDBJ databases">
        <title>Comparative genomics of the Acetobacterium genus.</title>
        <authorList>
            <person name="Marshall C."/>
            <person name="May H."/>
            <person name="Norman S."/>
        </authorList>
    </citation>
    <scope>NUCLEOTIDE SEQUENCE</scope>
    <source>
        <strain evidence="8">DER-2019</strain>
    </source>
</reference>
<evidence type="ECO:0000256" key="1">
    <source>
        <dbReference type="ARBA" id="ARBA00022500"/>
    </source>
</evidence>
<feature type="domain" description="Methyl-accepting transducer" evidence="6">
    <location>
        <begin position="138"/>
        <end position="367"/>
    </location>
</feature>
<keyword evidence="5" id="KW-0812">Transmembrane</keyword>
<dbReference type="Proteomes" id="UP000616595">
    <property type="component" value="Unassembled WGS sequence"/>
</dbReference>
<keyword evidence="5" id="KW-1133">Transmembrane helix</keyword>
<dbReference type="Gene3D" id="1.10.287.950">
    <property type="entry name" value="Methyl-accepting chemotaxis protein"/>
    <property type="match status" value="1"/>
</dbReference>
<dbReference type="SMART" id="SM00283">
    <property type="entry name" value="MA"/>
    <property type="match status" value="1"/>
</dbReference>
<sequence>MRYFKNLKLKEKLFACFLLFAAMTGVVGLFGIYSMYTINARVGNMVSADNTVNFNFYFIIMIVIMILGIALALIIGSMVAKTISQPLNLLVASAEKIADGDLDVDIHITSNDEIGALERAFQKMTDHINDIMTSIDSAAIQVAAGSKQIADSSMGLSQGATEQASSIEQLTASIEEISSHTKLNADNAVEANELAERTKEEAVQGNIEMNAMLKSMEEINESSTNISKIIKVIEEIAFQTNILALNAAVEAARARQHGKGFAVVAEEVRNLAARSADAAKETTAMIEGSIKKVDVGTKIATKTATSLNKIVDDITKVSDIVGNIATASNEQAIGISQINQGIMQVSEVVQMNSATSEESAAASEELSSQAELLREQAERFKLKKATNYSYSSTDKSKLELEQMLRDLNENNNSNRNNRLIQPSFQTDETINNPTHIFLNDNEFGKY</sequence>
<evidence type="ECO:0000259" key="6">
    <source>
        <dbReference type="PROSITE" id="PS50111"/>
    </source>
</evidence>
<dbReference type="PRINTS" id="PR00260">
    <property type="entry name" value="CHEMTRNSDUCR"/>
</dbReference>
<dbReference type="AlphaFoldDB" id="A0A923HWG7"/>
<dbReference type="PANTHER" id="PTHR43531">
    <property type="entry name" value="PROTEIN ICFG"/>
    <property type="match status" value="1"/>
</dbReference>
<dbReference type="GO" id="GO:0004888">
    <property type="term" value="F:transmembrane signaling receptor activity"/>
    <property type="evidence" value="ECO:0007669"/>
    <property type="project" value="InterPro"/>
</dbReference>
<proteinExistence type="inferred from homology"/>
<dbReference type="RefSeq" id="WP_148567064.1">
    <property type="nucleotide sequence ID" value="NZ_RXYA01000007.1"/>
</dbReference>
<dbReference type="Pfam" id="PF12729">
    <property type="entry name" value="4HB_MCP_1"/>
    <property type="match status" value="1"/>
</dbReference>
<evidence type="ECO:0000256" key="3">
    <source>
        <dbReference type="PROSITE-ProRule" id="PRU00284"/>
    </source>
</evidence>
<dbReference type="OrthoDB" id="9814363at2"/>
<keyword evidence="5" id="KW-0472">Membrane</keyword>
<dbReference type="InterPro" id="IPR003660">
    <property type="entry name" value="HAMP_dom"/>
</dbReference>
<evidence type="ECO:0000259" key="7">
    <source>
        <dbReference type="PROSITE" id="PS50885"/>
    </source>
</evidence>
<evidence type="ECO:0000256" key="4">
    <source>
        <dbReference type="SAM" id="Coils"/>
    </source>
</evidence>
<feature type="transmembrane region" description="Helical" evidence="5">
    <location>
        <begin position="12"/>
        <end position="36"/>
    </location>
</feature>
<reference evidence="8" key="1">
    <citation type="submission" date="2019-10" db="EMBL/GenBank/DDBJ databases">
        <authorList>
            <person name="Ross D.E."/>
            <person name="Gulliver D."/>
        </authorList>
    </citation>
    <scope>NUCLEOTIDE SEQUENCE</scope>
    <source>
        <strain evidence="8">DER-2019</strain>
    </source>
</reference>
<evidence type="ECO:0000313" key="8">
    <source>
        <dbReference type="EMBL" id="MBC3889784.1"/>
    </source>
</evidence>
<keyword evidence="4" id="KW-0175">Coiled coil</keyword>
<keyword evidence="3" id="KW-0807">Transducer</keyword>
<evidence type="ECO:0000256" key="2">
    <source>
        <dbReference type="ARBA" id="ARBA00029447"/>
    </source>
</evidence>
<feature type="domain" description="HAMP" evidence="7">
    <location>
        <begin position="81"/>
        <end position="133"/>
    </location>
</feature>
<dbReference type="Pfam" id="PF00672">
    <property type="entry name" value="HAMP"/>
    <property type="match status" value="1"/>
</dbReference>
<dbReference type="InterPro" id="IPR024478">
    <property type="entry name" value="HlyB_4HB_MCP"/>
</dbReference>
<dbReference type="Pfam" id="PF00015">
    <property type="entry name" value="MCPsignal"/>
    <property type="match status" value="1"/>
</dbReference>
<comment type="similarity">
    <text evidence="2">Belongs to the methyl-accepting chemotaxis (MCP) protein family.</text>
</comment>
<dbReference type="Gene3D" id="6.10.340.10">
    <property type="match status" value="1"/>
</dbReference>
<dbReference type="EMBL" id="WJBD01000025">
    <property type="protein sequence ID" value="MBC3889784.1"/>
    <property type="molecule type" value="Genomic_DNA"/>
</dbReference>
<dbReference type="CDD" id="cd11386">
    <property type="entry name" value="MCP_signal"/>
    <property type="match status" value="1"/>
</dbReference>
<comment type="caution">
    <text evidence="8">The sequence shown here is derived from an EMBL/GenBank/DDBJ whole genome shotgun (WGS) entry which is preliminary data.</text>
</comment>
<feature type="transmembrane region" description="Helical" evidence="5">
    <location>
        <begin position="56"/>
        <end position="80"/>
    </location>
</feature>
<dbReference type="PROSITE" id="PS50885">
    <property type="entry name" value="HAMP"/>
    <property type="match status" value="1"/>
</dbReference>
<name>A0A923HWG7_9FIRM</name>
<organism evidence="8 9">
    <name type="scientific">Acetobacterium paludosum</name>
    <dbReference type="NCBI Taxonomy" id="52693"/>
    <lineage>
        <taxon>Bacteria</taxon>
        <taxon>Bacillati</taxon>
        <taxon>Bacillota</taxon>
        <taxon>Clostridia</taxon>
        <taxon>Eubacteriales</taxon>
        <taxon>Eubacteriaceae</taxon>
        <taxon>Acetobacterium</taxon>
    </lineage>
</organism>
<dbReference type="CDD" id="cd06225">
    <property type="entry name" value="HAMP"/>
    <property type="match status" value="1"/>
</dbReference>
<dbReference type="InterPro" id="IPR004089">
    <property type="entry name" value="MCPsignal_dom"/>
</dbReference>
<keyword evidence="1" id="KW-0145">Chemotaxis</keyword>
<evidence type="ECO:0000256" key="5">
    <source>
        <dbReference type="SAM" id="Phobius"/>
    </source>
</evidence>
<feature type="coiled-coil region" evidence="4">
    <location>
        <begin position="363"/>
        <end position="417"/>
    </location>
</feature>
<dbReference type="PROSITE" id="PS50111">
    <property type="entry name" value="CHEMOTAXIS_TRANSDUC_2"/>
    <property type="match status" value="1"/>
</dbReference>
<dbReference type="GO" id="GO:0007165">
    <property type="term" value="P:signal transduction"/>
    <property type="evidence" value="ECO:0007669"/>
    <property type="project" value="UniProtKB-KW"/>
</dbReference>
<dbReference type="FunFam" id="1.10.287.950:FF:000001">
    <property type="entry name" value="Methyl-accepting chemotaxis sensory transducer"/>
    <property type="match status" value="1"/>
</dbReference>
<dbReference type="InterPro" id="IPR051310">
    <property type="entry name" value="MCP_chemotaxis"/>
</dbReference>
<dbReference type="GO" id="GO:0005886">
    <property type="term" value="C:plasma membrane"/>
    <property type="evidence" value="ECO:0007669"/>
    <property type="project" value="TreeGrafter"/>
</dbReference>
<protein>
    <submittedName>
        <fullName evidence="8">HAMP domain-containing protein</fullName>
    </submittedName>
</protein>
<dbReference type="PANTHER" id="PTHR43531:SF11">
    <property type="entry name" value="METHYL-ACCEPTING CHEMOTAXIS PROTEIN 3"/>
    <property type="match status" value="1"/>
</dbReference>
<evidence type="ECO:0000313" key="9">
    <source>
        <dbReference type="Proteomes" id="UP000616595"/>
    </source>
</evidence>
<dbReference type="SUPFAM" id="SSF58104">
    <property type="entry name" value="Methyl-accepting chemotaxis protein (MCP) signaling domain"/>
    <property type="match status" value="1"/>
</dbReference>
<dbReference type="GO" id="GO:0006935">
    <property type="term" value="P:chemotaxis"/>
    <property type="evidence" value="ECO:0007669"/>
    <property type="project" value="UniProtKB-KW"/>
</dbReference>
<gene>
    <name evidence="8" type="ORF">GH810_15885</name>
</gene>
<dbReference type="InterPro" id="IPR004090">
    <property type="entry name" value="Chemotax_Me-accpt_rcpt"/>
</dbReference>
<accession>A0A923HWG7</accession>